<dbReference type="EMBL" id="JAAGAX010000006">
    <property type="protein sequence ID" value="KAF2309239.1"/>
    <property type="molecule type" value="Genomic_DNA"/>
</dbReference>
<proteinExistence type="predicted"/>
<comment type="caution">
    <text evidence="1">The sequence shown here is derived from an EMBL/GenBank/DDBJ whole genome shotgun (WGS) entry which is preliminary data.</text>
</comment>
<reference evidence="1 2" key="1">
    <citation type="journal article" date="2020" name="Mol. Plant">
        <title>The Chromosome-Based Rubber Tree Genome Provides New Insights into Spurge Genome Evolution and Rubber Biosynthesis.</title>
        <authorList>
            <person name="Liu J."/>
            <person name="Shi C."/>
            <person name="Shi C.C."/>
            <person name="Li W."/>
            <person name="Zhang Q.J."/>
            <person name="Zhang Y."/>
            <person name="Li K."/>
            <person name="Lu H.F."/>
            <person name="Shi C."/>
            <person name="Zhu S.T."/>
            <person name="Xiao Z.Y."/>
            <person name="Nan H."/>
            <person name="Yue Y."/>
            <person name="Zhu X.G."/>
            <person name="Wu Y."/>
            <person name="Hong X.N."/>
            <person name="Fan G.Y."/>
            <person name="Tong Y."/>
            <person name="Zhang D."/>
            <person name="Mao C.L."/>
            <person name="Liu Y.L."/>
            <person name="Hao S.J."/>
            <person name="Liu W.Q."/>
            <person name="Lv M.Q."/>
            <person name="Zhang H.B."/>
            <person name="Liu Y."/>
            <person name="Hu-Tang G.R."/>
            <person name="Wang J.P."/>
            <person name="Wang J.H."/>
            <person name="Sun Y.H."/>
            <person name="Ni S.B."/>
            <person name="Chen W.B."/>
            <person name="Zhang X.C."/>
            <person name="Jiao Y.N."/>
            <person name="Eichler E.E."/>
            <person name="Li G.H."/>
            <person name="Liu X."/>
            <person name="Gao L.Z."/>
        </authorList>
    </citation>
    <scope>NUCLEOTIDE SEQUENCE [LARGE SCALE GENOMIC DNA]</scope>
    <source>
        <strain evidence="2">cv. GT1</strain>
        <tissue evidence="1">Leaf</tissue>
    </source>
</reference>
<name>A0A6A6MB84_HEVBR</name>
<organism evidence="1 2">
    <name type="scientific">Hevea brasiliensis</name>
    <name type="common">Para rubber tree</name>
    <name type="synonym">Siphonia brasiliensis</name>
    <dbReference type="NCBI Taxonomy" id="3981"/>
    <lineage>
        <taxon>Eukaryota</taxon>
        <taxon>Viridiplantae</taxon>
        <taxon>Streptophyta</taxon>
        <taxon>Embryophyta</taxon>
        <taxon>Tracheophyta</taxon>
        <taxon>Spermatophyta</taxon>
        <taxon>Magnoliopsida</taxon>
        <taxon>eudicotyledons</taxon>
        <taxon>Gunneridae</taxon>
        <taxon>Pentapetalae</taxon>
        <taxon>rosids</taxon>
        <taxon>fabids</taxon>
        <taxon>Malpighiales</taxon>
        <taxon>Euphorbiaceae</taxon>
        <taxon>Crotonoideae</taxon>
        <taxon>Micrandreae</taxon>
        <taxon>Hevea</taxon>
    </lineage>
</organism>
<protein>
    <submittedName>
        <fullName evidence="1">Uncharacterized protein</fullName>
    </submittedName>
</protein>
<dbReference type="AlphaFoldDB" id="A0A6A6MB84"/>
<keyword evidence="2" id="KW-1185">Reference proteome</keyword>
<dbReference type="SUPFAM" id="SSF52058">
    <property type="entry name" value="L domain-like"/>
    <property type="match status" value="1"/>
</dbReference>
<evidence type="ECO:0000313" key="2">
    <source>
        <dbReference type="Proteomes" id="UP000467840"/>
    </source>
</evidence>
<gene>
    <name evidence="1" type="ORF">GH714_001324</name>
</gene>
<sequence>MLRSALWEAEESESLEEFSFFFILLKGTKTIRGLILDMHLLREEKHVGPISNYGNYSHENSVEESVLGCEDNRSMHNRLGGIVWQIVNCIPKTSSTSADVIKTEAFANMRQLNVLLLDDVKLDGGYEDFPKHLVCLRWLRFPLNSMPTCLNVEKLVVLDMRYSRLKHAWQGKVSASILQNVVQLVQSDCPHLRGCFIVMNNNVWCRLECVGDGLGPRVILQENTSGPLLEGLLAQNLPLWDMHKGKLVEADKGDIFTGSLLAILRVFIESLKLNEILMEKATMRFLTMDLVCLII</sequence>
<accession>A0A6A6MB84</accession>
<evidence type="ECO:0000313" key="1">
    <source>
        <dbReference type="EMBL" id="KAF2309239.1"/>
    </source>
</evidence>
<dbReference type="Proteomes" id="UP000467840">
    <property type="component" value="Chromosome 14"/>
</dbReference>